<proteinExistence type="inferred from homology"/>
<gene>
    <name evidence="11" type="ORF">Psuf_042530</name>
</gene>
<sequence length="263" mass="28157">MGPDARLLQEEAGLTAIPRTTRTPDEVADRARRSATLTDLDAAVSGCFACPRLVTWREEVAATKRASFRDQEYWGRPVPGFGAGDARLAILGLAPAAHGGNRTGRIFTGDRSGDVLFAALHRAGLANQATSVSRDDGLALPGTRVFAAVRCAPPDNKPTPGERDTCAPWLHREVELVRPTLRVVVALGAFAWAAWWPTMADVYGVRPPTPRPAFGHGARWSAESVPTLLGCYHVSQQNTFTGRLTPAMLDDVFAAAKHLAGLA</sequence>
<dbReference type="EMBL" id="AP022871">
    <property type="protein sequence ID" value="BCB86940.1"/>
    <property type="molecule type" value="Genomic_DNA"/>
</dbReference>
<evidence type="ECO:0000256" key="3">
    <source>
        <dbReference type="ARBA" id="ARBA00022763"/>
    </source>
</evidence>
<evidence type="ECO:0000256" key="9">
    <source>
        <dbReference type="ARBA" id="ARBA00023887"/>
    </source>
</evidence>
<evidence type="ECO:0000256" key="2">
    <source>
        <dbReference type="ARBA" id="ARBA00022723"/>
    </source>
</evidence>
<protein>
    <recommendedName>
        <fullName evidence="9">Type-5 uracil-DNA glycosylase</fullName>
    </recommendedName>
</protein>
<dbReference type="InterPro" id="IPR005122">
    <property type="entry name" value="Uracil-DNA_glycosylase-like"/>
</dbReference>
<dbReference type="Gene3D" id="3.40.470.10">
    <property type="entry name" value="Uracil-DNA glycosylase-like domain"/>
    <property type="match status" value="1"/>
</dbReference>
<keyword evidence="1" id="KW-0004">4Fe-4S</keyword>
<evidence type="ECO:0000313" key="12">
    <source>
        <dbReference type="Proteomes" id="UP000503011"/>
    </source>
</evidence>
<evidence type="ECO:0000313" key="11">
    <source>
        <dbReference type="EMBL" id="BCB86940.1"/>
    </source>
</evidence>
<dbReference type="SUPFAM" id="SSF52141">
    <property type="entry name" value="Uracil-DNA glycosylase-like"/>
    <property type="match status" value="1"/>
</dbReference>
<accession>A0A6F8YLG6</accession>
<dbReference type="PANTHER" id="PTHR33693:SF3">
    <property type="entry name" value="TYPE-5 URACIL-DNA GLYCOSYLASE"/>
    <property type="match status" value="1"/>
</dbReference>
<dbReference type="SMART" id="SM00986">
    <property type="entry name" value="UDG"/>
    <property type="match status" value="1"/>
</dbReference>
<keyword evidence="6" id="KW-0411">Iron-sulfur</keyword>
<dbReference type="GO" id="GO:0006284">
    <property type="term" value="P:base-excision repair"/>
    <property type="evidence" value="ECO:0007669"/>
    <property type="project" value="InterPro"/>
</dbReference>
<dbReference type="AlphaFoldDB" id="A0A6F8YLG6"/>
<feature type="domain" description="Uracil-DNA glycosylase-like" evidence="10">
    <location>
        <begin position="79"/>
        <end position="253"/>
    </location>
</feature>
<dbReference type="InterPro" id="IPR036895">
    <property type="entry name" value="Uracil-DNA_glycosylase-like_sf"/>
</dbReference>
<dbReference type="PANTHER" id="PTHR33693">
    <property type="entry name" value="TYPE-5 URACIL-DNA GLYCOSYLASE"/>
    <property type="match status" value="1"/>
</dbReference>
<evidence type="ECO:0000256" key="8">
    <source>
        <dbReference type="ARBA" id="ARBA00023779"/>
    </source>
</evidence>
<dbReference type="SMART" id="SM00987">
    <property type="entry name" value="UreE_C"/>
    <property type="match status" value="1"/>
</dbReference>
<keyword evidence="5" id="KW-0408">Iron</keyword>
<dbReference type="GO" id="GO:0051539">
    <property type="term" value="F:4 iron, 4 sulfur cluster binding"/>
    <property type="evidence" value="ECO:0007669"/>
    <property type="project" value="UniProtKB-KW"/>
</dbReference>
<dbReference type="GO" id="GO:0033958">
    <property type="term" value="F:DNA-deoxyinosine glycosylase activity"/>
    <property type="evidence" value="ECO:0007669"/>
    <property type="project" value="InterPro"/>
</dbReference>
<keyword evidence="12" id="KW-1185">Reference proteome</keyword>
<comment type="similarity">
    <text evidence="8">Belongs to the uracil-DNA glycosylase (UDG) superfamily. Type 5 (UDGb) family.</text>
</comment>
<reference evidence="11 12" key="2">
    <citation type="submission" date="2020-03" db="EMBL/GenBank/DDBJ databases">
        <authorList>
            <person name="Ichikawa N."/>
            <person name="Kimura A."/>
            <person name="Kitahashi Y."/>
            <person name="Uohara A."/>
        </authorList>
    </citation>
    <scope>NUCLEOTIDE SEQUENCE [LARGE SCALE GENOMIC DNA]</scope>
    <source>
        <strain evidence="11 12">NBRC 105367</strain>
    </source>
</reference>
<organism evidence="11 12">
    <name type="scientific">Phytohabitans suffuscus</name>
    <dbReference type="NCBI Taxonomy" id="624315"/>
    <lineage>
        <taxon>Bacteria</taxon>
        <taxon>Bacillati</taxon>
        <taxon>Actinomycetota</taxon>
        <taxon>Actinomycetes</taxon>
        <taxon>Micromonosporales</taxon>
        <taxon>Micromonosporaceae</taxon>
    </lineage>
</organism>
<dbReference type="CDD" id="cd10031">
    <property type="entry name" value="UDG-F5_TTUDGB_like"/>
    <property type="match status" value="1"/>
</dbReference>
<dbReference type="GO" id="GO:0004844">
    <property type="term" value="F:uracil DNA N-glycosylase activity"/>
    <property type="evidence" value="ECO:0007669"/>
    <property type="project" value="InterPro"/>
</dbReference>
<dbReference type="KEGG" id="psuu:Psuf_042530"/>
<reference evidence="11 12" key="1">
    <citation type="submission" date="2020-03" db="EMBL/GenBank/DDBJ databases">
        <title>Whole genome shotgun sequence of Phytohabitans suffuscus NBRC 105367.</title>
        <authorList>
            <person name="Komaki H."/>
            <person name="Tamura T."/>
        </authorList>
    </citation>
    <scope>NUCLEOTIDE SEQUENCE [LARGE SCALE GENOMIC DNA]</scope>
    <source>
        <strain evidence="11 12">NBRC 105367</strain>
    </source>
</reference>
<evidence type="ECO:0000256" key="1">
    <source>
        <dbReference type="ARBA" id="ARBA00022485"/>
    </source>
</evidence>
<keyword evidence="7" id="KW-0234">DNA repair</keyword>
<dbReference type="InterPro" id="IPR044147">
    <property type="entry name" value="UdgB-like"/>
</dbReference>
<keyword evidence="2" id="KW-0479">Metal-binding</keyword>
<dbReference type="InterPro" id="IPR051536">
    <property type="entry name" value="UDG_Type-4/5"/>
</dbReference>
<evidence type="ECO:0000259" key="10">
    <source>
        <dbReference type="SMART" id="SM00986"/>
    </source>
</evidence>
<keyword evidence="3" id="KW-0227">DNA damage</keyword>
<dbReference type="Proteomes" id="UP000503011">
    <property type="component" value="Chromosome"/>
</dbReference>
<evidence type="ECO:0000256" key="6">
    <source>
        <dbReference type="ARBA" id="ARBA00023014"/>
    </source>
</evidence>
<dbReference type="Pfam" id="PF03167">
    <property type="entry name" value="UDG"/>
    <property type="match status" value="1"/>
</dbReference>
<evidence type="ECO:0000256" key="5">
    <source>
        <dbReference type="ARBA" id="ARBA00023004"/>
    </source>
</evidence>
<name>A0A6F8YLG6_9ACTN</name>
<dbReference type="GO" id="GO:0046872">
    <property type="term" value="F:metal ion binding"/>
    <property type="evidence" value="ECO:0007669"/>
    <property type="project" value="UniProtKB-KW"/>
</dbReference>
<evidence type="ECO:0000256" key="4">
    <source>
        <dbReference type="ARBA" id="ARBA00022801"/>
    </source>
</evidence>
<keyword evidence="4" id="KW-0378">Hydrolase</keyword>
<evidence type="ECO:0000256" key="7">
    <source>
        <dbReference type="ARBA" id="ARBA00023204"/>
    </source>
</evidence>